<accession>A0A250JJG2</accession>
<dbReference type="InterPro" id="IPR008928">
    <property type="entry name" value="6-hairpin_glycosidase_sf"/>
</dbReference>
<evidence type="ECO:0000313" key="4">
    <source>
        <dbReference type="Proteomes" id="UP000217257"/>
    </source>
</evidence>
<feature type="domain" description="Trehalase-like N-terminal" evidence="2">
    <location>
        <begin position="13"/>
        <end position="145"/>
    </location>
</feature>
<keyword evidence="3" id="KW-0378">Hydrolase</keyword>
<evidence type="ECO:0000259" key="2">
    <source>
        <dbReference type="Pfam" id="PF19291"/>
    </source>
</evidence>
<reference evidence="3 4" key="1">
    <citation type="submission" date="2017-06" db="EMBL/GenBank/DDBJ databases">
        <title>Sequencing and comparative analysis of myxobacterial genomes.</title>
        <authorList>
            <person name="Rupp O."/>
            <person name="Goesmann A."/>
            <person name="Sogaard-Andersen L."/>
        </authorList>
    </citation>
    <scope>NUCLEOTIDE SEQUENCE [LARGE SCALE GENOMIC DNA]</scope>
    <source>
        <strain evidence="3 4">DSM 52655</strain>
    </source>
</reference>
<evidence type="ECO:0000313" key="3">
    <source>
        <dbReference type="EMBL" id="ATB43612.1"/>
    </source>
</evidence>
<dbReference type="Pfam" id="PF19291">
    <property type="entry name" value="TREH_N"/>
    <property type="match status" value="1"/>
</dbReference>
<sequence length="628" mass="71208">MTTLTGGEASLRPTRIHDYAVIGDGHSVALVSRAGAIDWLCWPRFDSPSLFAAILDPDVGGTWRLLPVGPSRVTRRYLPDTNVLETRFEADGGVLVVTDLMPIHEERPPRVWPSRELVRCVSCEQGEVVLEVDYDPRPDYGRAKAPVRDGGRLGWRLEHGGWLYTLRADVPLRPRPGGGLYGRLTMRAGQRAHFSLTATDDGPAVLPPVGRFTWEHVERSVRAWRGWVRGCRYSGPYREAVVRSALALKLLTFGPSGGVVAAPTTSLPEVPGGKDNWDYRFCWVRDAAFTARAFYGLGYEAEAESFVSWLLRATWLTQPRMHVFYDVYGRVRAGERELPHLRGYEGSRPVRVGNAAAVQLQLDAYGEAIDAVAQWARRGGHLSRDELRMLRCFGEYITKVWDRPDEGIWESRSGRLAHTFSRVSCWMALERLLELHGRGVFRDVRMPVERFREARQWLREEIETRGWNQRLHSYVRVLDGDAVDADLLLLSWYGFEDARSERMRSTYRRIQERLEVGDGLLFRNEDDVREGEGAFGICSFWRVGFLAKGGGDFAEAEASFARLLRCANDVGLYAEEMDPRTGEARGNFPQAFTHVGLIGAALELEEARPRREPVWRTEREAWSEEARA</sequence>
<feature type="domain" description="GH15-like" evidence="1">
    <location>
        <begin position="559"/>
        <end position="601"/>
    </location>
</feature>
<dbReference type="Proteomes" id="UP000217257">
    <property type="component" value="Chromosome"/>
</dbReference>
<dbReference type="InterPro" id="IPR045582">
    <property type="entry name" value="Trehalase-like_N"/>
</dbReference>
<name>A0A250JJG2_9BACT</name>
<proteinExistence type="predicted"/>
<evidence type="ECO:0000259" key="1">
    <source>
        <dbReference type="Pfam" id="PF00723"/>
    </source>
</evidence>
<organism evidence="3 4">
    <name type="scientific">Cystobacter fuscus</name>
    <dbReference type="NCBI Taxonomy" id="43"/>
    <lineage>
        <taxon>Bacteria</taxon>
        <taxon>Pseudomonadati</taxon>
        <taxon>Myxococcota</taxon>
        <taxon>Myxococcia</taxon>
        <taxon>Myxococcales</taxon>
        <taxon>Cystobacterineae</taxon>
        <taxon>Archangiaceae</taxon>
        <taxon>Cystobacter</taxon>
    </lineage>
</organism>
<dbReference type="SUPFAM" id="SSF48208">
    <property type="entry name" value="Six-hairpin glycosidases"/>
    <property type="match status" value="1"/>
</dbReference>
<dbReference type="KEGG" id="cfus:CYFUS_009092"/>
<dbReference type="GO" id="GO:0004553">
    <property type="term" value="F:hydrolase activity, hydrolyzing O-glycosyl compounds"/>
    <property type="evidence" value="ECO:0007669"/>
    <property type="project" value="TreeGrafter"/>
</dbReference>
<dbReference type="InterPro" id="IPR011613">
    <property type="entry name" value="GH15-like"/>
</dbReference>
<dbReference type="Pfam" id="PF00723">
    <property type="entry name" value="Glyco_hydro_15"/>
    <property type="match status" value="2"/>
</dbReference>
<dbReference type="Gene3D" id="1.50.10.10">
    <property type="match status" value="1"/>
</dbReference>
<dbReference type="PANTHER" id="PTHR31616:SF0">
    <property type="entry name" value="GLUCAN 1,4-ALPHA-GLUCOSIDASE"/>
    <property type="match status" value="1"/>
</dbReference>
<gene>
    <name evidence="3" type="ORF">CYFUS_009092</name>
</gene>
<dbReference type="PANTHER" id="PTHR31616">
    <property type="entry name" value="TREHALASE"/>
    <property type="match status" value="1"/>
</dbReference>
<protein>
    <submittedName>
        <fullName evidence="3">Glycoside hydrolase family 15</fullName>
    </submittedName>
</protein>
<dbReference type="InterPro" id="IPR012341">
    <property type="entry name" value="6hp_glycosidase-like_sf"/>
</dbReference>
<dbReference type="EMBL" id="CP022098">
    <property type="protein sequence ID" value="ATB43612.1"/>
    <property type="molecule type" value="Genomic_DNA"/>
</dbReference>
<feature type="domain" description="GH15-like" evidence="1">
    <location>
        <begin position="235"/>
        <end position="548"/>
    </location>
</feature>
<dbReference type="AlphaFoldDB" id="A0A250JJG2"/>
<dbReference type="GO" id="GO:0005975">
    <property type="term" value="P:carbohydrate metabolic process"/>
    <property type="evidence" value="ECO:0007669"/>
    <property type="project" value="InterPro"/>
</dbReference>